<feature type="signal peptide" evidence="1">
    <location>
        <begin position="1"/>
        <end position="26"/>
    </location>
</feature>
<dbReference type="PANTHER" id="PTHR42779">
    <property type="entry name" value="PROTEIN YNJB"/>
    <property type="match status" value="1"/>
</dbReference>
<evidence type="ECO:0000313" key="3">
    <source>
        <dbReference type="Proteomes" id="UP000830835"/>
    </source>
</evidence>
<protein>
    <submittedName>
        <fullName evidence="2">ABC transporter substrate-binding protein</fullName>
    </submittedName>
</protein>
<accession>A0ABT0CBH4</accession>
<dbReference type="PIRSF" id="PIRSF029172">
    <property type="entry name" value="UCP029172_ABC_sbc_YnjB"/>
    <property type="match status" value="1"/>
</dbReference>
<dbReference type="Pfam" id="PF13416">
    <property type="entry name" value="SBP_bac_8"/>
    <property type="match status" value="1"/>
</dbReference>
<evidence type="ECO:0000313" key="2">
    <source>
        <dbReference type="EMBL" id="MCJ2543144.1"/>
    </source>
</evidence>
<feature type="chain" id="PRO_5045207963" evidence="1">
    <location>
        <begin position="27"/>
        <end position="419"/>
    </location>
</feature>
<name>A0ABT0CBH4_THEVL</name>
<dbReference type="PANTHER" id="PTHR42779:SF1">
    <property type="entry name" value="PROTEIN YNJB"/>
    <property type="match status" value="1"/>
</dbReference>
<sequence>MQQNGFFWKRRQVLASLGLGSLGAWALGQRPLFGQVSAQENLGSLTWADILAQARGSQVNWAMWSGSEAINGFVDGWVKTQLRERYDIRLNRIPLTDTVEAVNKVIGEVQAGLRSGGSIDLIWINGNNFRTLKQGDLLYGPFAEKLPSLEFYNPDDIATDFGLPIEGYSAPYTGNYFVMAYNAERVPNPPRSYAELLTWAEANPGRFTYVAPPDFHGSRFLLGAFYGVTGGYAQYSGPDFDADLWAKQSPAVVNYLKELDPFLWRQGQTYPPTFARLAELFANGEVWLIPTFIDQVILRKNNGQFPASTTPYGIPGTSLIDPSFTAIPVNAANPFGAMILAEVLASPEGQLEKFKPDVWGDLPLIDISRVPAEFQTQFAQLEAAAGIPIQEAIAGAVPIVNSEYTVQLEEAWQRQVLPG</sequence>
<keyword evidence="1" id="KW-0732">Signal</keyword>
<gene>
    <name evidence="2" type="ORF">JX360_09535</name>
</gene>
<dbReference type="InterPro" id="IPR006059">
    <property type="entry name" value="SBP"/>
</dbReference>
<evidence type="ECO:0000256" key="1">
    <source>
        <dbReference type="SAM" id="SignalP"/>
    </source>
</evidence>
<organism evidence="2 3">
    <name type="scientific">Thermostichus vulcanus str. 'Rupite'</name>
    <dbReference type="NCBI Taxonomy" id="2813851"/>
    <lineage>
        <taxon>Bacteria</taxon>
        <taxon>Bacillati</taxon>
        <taxon>Cyanobacteriota</taxon>
        <taxon>Cyanophyceae</taxon>
        <taxon>Thermostichales</taxon>
        <taxon>Thermostichaceae</taxon>
        <taxon>Thermostichus</taxon>
    </lineage>
</organism>
<dbReference type="Gene3D" id="3.40.190.10">
    <property type="entry name" value="Periplasmic binding protein-like II"/>
    <property type="match status" value="2"/>
</dbReference>
<reference evidence="2" key="1">
    <citation type="submission" date="2021-02" db="EMBL/GenBank/DDBJ databases">
        <title>The CRISPR/cas machinery reduction and long-range gene transfer in the hot spring cyanobacterium Synechococcus.</title>
        <authorList>
            <person name="Dvorak P."/>
            <person name="Jahodarova E."/>
            <person name="Hasler P."/>
            <person name="Poulickova A."/>
        </authorList>
    </citation>
    <scope>NUCLEOTIDE SEQUENCE</scope>
    <source>
        <strain evidence="2">Rupite</strain>
    </source>
</reference>
<dbReference type="SUPFAM" id="SSF53850">
    <property type="entry name" value="Periplasmic binding protein-like II"/>
    <property type="match status" value="1"/>
</dbReference>
<dbReference type="InterPro" id="IPR027020">
    <property type="entry name" value="YnjB"/>
</dbReference>
<dbReference type="Proteomes" id="UP000830835">
    <property type="component" value="Unassembled WGS sequence"/>
</dbReference>
<dbReference type="NCBIfam" id="NF008633">
    <property type="entry name" value="PRK11622.1"/>
    <property type="match status" value="1"/>
</dbReference>
<dbReference type="EMBL" id="JAFIRA010000022">
    <property type="protein sequence ID" value="MCJ2543144.1"/>
    <property type="molecule type" value="Genomic_DNA"/>
</dbReference>
<proteinExistence type="predicted"/>
<dbReference type="RefSeq" id="WP_244350423.1">
    <property type="nucleotide sequence ID" value="NZ_JAFIRA010000022.1"/>
</dbReference>
<keyword evidence="3" id="KW-1185">Reference proteome</keyword>
<comment type="caution">
    <text evidence="2">The sequence shown here is derived from an EMBL/GenBank/DDBJ whole genome shotgun (WGS) entry which is preliminary data.</text>
</comment>